<protein>
    <recommendedName>
        <fullName evidence="2">Type II secretion system protein GspE N-terminal domain-containing protein</fullName>
    </recommendedName>
</protein>
<feature type="transmembrane region" description="Helical" evidence="1">
    <location>
        <begin position="314"/>
        <end position="332"/>
    </location>
</feature>
<reference evidence="3" key="1">
    <citation type="submission" date="2018-06" db="EMBL/GenBank/DDBJ databases">
        <authorList>
            <person name="Zhirakovskaya E."/>
        </authorList>
    </citation>
    <scope>NUCLEOTIDE SEQUENCE</scope>
</reference>
<evidence type="ECO:0000313" key="3">
    <source>
        <dbReference type="EMBL" id="VAW35147.1"/>
    </source>
</evidence>
<dbReference type="InterPro" id="IPR007831">
    <property type="entry name" value="T2SS_GspE_N"/>
</dbReference>
<keyword evidence="1" id="KW-0472">Membrane</keyword>
<feature type="transmembrane region" description="Helical" evidence="1">
    <location>
        <begin position="168"/>
        <end position="189"/>
    </location>
</feature>
<sequence length="510" mass="57392">MELQGLNKHEALTALSECYSCPWIEYDEQITAPLLLLLRLDLEKLKKEGWFPRRIENGRADVIASAPSPELAQRIKNLLGCEAVDFHVTLPDDLYRIIENNQDINPGFPPSAGRTPLAKVRTYLAERRSLFARYRTLLAKARTGLAFVRTGFAFITISLLFVRILGTGYLLLLEVPLLVAGTVMLCDGLRWYFPVRKIYAGLPVCATTEPTGGTSVLEVYNENEAPFFKRTGVVLGAAELRAGWSGLSPVMRRRYLASDRTDFAEERTLLACFRTKMAMARTGLAFTRSGLAFLSLGFGLVRHFHASRWLPFDLGLIVIGGLMAIEGFFWYFHGGRQAGVEGLISVKKKFSMSSIWDSFFPHQHPLPAGTDEQTRPLPVKSSYAPGVWATTGVALERTVLAERRNVMARLRTVMARARTGFAFIRTGRSIFMIGVAFLMYFYGSRDIGWSVFTYAMIFIGLILMADGFYWALPAERIKSQFPYCYCDMEITIPDYGTPGRFWKKAVFSNE</sequence>
<accession>A0A3B0VAC2</accession>
<dbReference type="Pfam" id="PF05157">
    <property type="entry name" value="MshEN"/>
    <property type="match status" value="1"/>
</dbReference>
<dbReference type="AlphaFoldDB" id="A0A3B0VAC2"/>
<keyword evidence="1" id="KW-1133">Transmembrane helix</keyword>
<feature type="transmembrane region" description="Helical" evidence="1">
    <location>
        <begin position="419"/>
        <end position="441"/>
    </location>
</feature>
<evidence type="ECO:0000259" key="2">
    <source>
        <dbReference type="Pfam" id="PF05157"/>
    </source>
</evidence>
<keyword evidence="1" id="KW-0812">Transmembrane</keyword>
<evidence type="ECO:0000256" key="1">
    <source>
        <dbReference type="SAM" id="Phobius"/>
    </source>
</evidence>
<dbReference type="SUPFAM" id="SSF160246">
    <property type="entry name" value="EspE N-terminal domain-like"/>
    <property type="match status" value="1"/>
</dbReference>
<feature type="transmembrane region" description="Helical" evidence="1">
    <location>
        <begin position="143"/>
        <end position="162"/>
    </location>
</feature>
<feature type="transmembrane region" description="Helical" evidence="1">
    <location>
        <begin position="283"/>
        <end position="302"/>
    </location>
</feature>
<dbReference type="InterPro" id="IPR037257">
    <property type="entry name" value="T2SS_E_N_sf"/>
</dbReference>
<feature type="transmembrane region" description="Helical" evidence="1">
    <location>
        <begin position="447"/>
        <end position="472"/>
    </location>
</feature>
<name>A0A3B0VAC2_9ZZZZ</name>
<feature type="domain" description="Type II secretion system protein GspE N-terminal" evidence="2">
    <location>
        <begin position="28"/>
        <end position="102"/>
    </location>
</feature>
<dbReference type="EMBL" id="UOEY01000013">
    <property type="protein sequence ID" value="VAW35147.1"/>
    <property type="molecule type" value="Genomic_DNA"/>
</dbReference>
<proteinExistence type="predicted"/>
<organism evidence="3">
    <name type="scientific">hydrothermal vent metagenome</name>
    <dbReference type="NCBI Taxonomy" id="652676"/>
    <lineage>
        <taxon>unclassified sequences</taxon>
        <taxon>metagenomes</taxon>
        <taxon>ecological metagenomes</taxon>
    </lineage>
</organism>
<gene>
    <name evidence="3" type="ORF">MNBD_DELTA04-463</name>
</gene>